<dbReference type="Proteomes" id="UP000231987">
    <property type="component" value="Unassembled WGS sequence"/>
</dbReference>
<dbReference type="PANTHER" id="PTHR30146:SF138">
    <property type="entry name" value="TRANSCRIPTIONAL REGULATORY PROTEIN"/>
    <property type="match status" value="1"/>
</dbReference>
<organism evidence="6 7">
    <name type="scientific">Rhizobium meliloti</name>
    <name type="common">Ensifer meliloti</name>
    <name type="synonym">Sinorhizobium meliloti</name>
    <dbReference type="NCBI Taxonomy" id="382"/>
    <lineage>
        <taxon>Bacteria</taxon>
        <taxon>Pseudomonadati</taxon>
        <taxon>Pseudomonadota</taxon>
        <taxon>Alphaproteobacteria</taxon>
        <taxon>Hyphomicrobiales</taxon>
        <taxon>Rhizobiaceae</taxon>
        <taxon>Sinorhizobium/Ensifer group</taxon>
        <taxon>Sinorhizobium</taxon>
    </lineage>
</organism>
<name>A0A2J0YTC8_RHIML</name>
<evidence type="ECO:0000313" key="7">
    <source>
        <dbReference type="Proteomes" id="UP000231987"/>
    </source>
</evidence>
<keyword evidence="1" id="KW-0805">Transcription regulation</keyword>
<accession>A0A2J0YTC8</accession>
<evidence type="ECO:0000256" key="4">
    <source>
        <dbReference type="SAM" id="MobiDB-lite"/>
    </source>
</evidence>
<evidence type="ECO:0000259" key="5">
    <source>
        <dbReference type="Pfam" id="PF13377"/>
    </source>
</evidence>
<dbReference type="Pfam" id="PF13377">
    <property type="entry name" value="Peripla_BP_3"/>
    <property type="match status" value="1"/>
</dbReference>
<dbReference type="Gene3D" id="3.40.50.2300">
    <property type="match status" value="1"/>
</dbReference>
<feature type="compositionally biased region" description="Polar residues" evidence="4">
    <location>
        <begin position="72"/>
        <end position="86"/>
    </location>
</feature>
<dbReference type="SUPFAM" id="SSF53822">
    <property type="entry name" value="Periplasmic binding protein-like I"/>
    <property type="match status" value="1"/>
</dbReference>
<dbReference type="PANTHER" id="PTHR30146">
    <property type="entry name" value="LACI-RELATED TRANSCRIPTIONAL REPRESSOR"/>
    <property type="match status" value="1"/>
</dbReference>
<evidence type="ECO:0000256" key="1">
    <source>
        <dbReference type="ARBA" id="ARBA00023015"/>
    </source>
</evidence>
<dbReference type="GO" id="GO:0003700">
    <property type="term" value="F:DNA-binding transcription factor activity"/>
    <property type="evidence" value="ECO:0007669"/>
    <property type="project" value="TreeGrafter"/>
</dbReference>
<keyword evidence="3" id="KW-0804">Transcription</keyword>
<dbReference type="InterPro" id="IPR046335">
    <property type="entry name" value="LacI/GalR-like_sensor"/>
</dbReference>
<dbReference type="InterPro" id="IPR028082">
    <property type="entry name" value="Peripla_BP_I"/>
</dbReference>
<evidence type="ECO:0000313" key="6">
    <source>
        <dbReference type="EMBL" id="PJR09237.1"/>
    </source>
</evidence>
<keyword evidence="2" id="KW-0238">DNA-binding</keyword>
<feature type="domain" description="Transcriptional regulator LacI/GalR-like sensor" evidence="5">
    <location>
        <begin position="2"/>
        <end position="76"/>
    </location>
</feature>
<evidence type="ECO:0000256" key="3">
    <source>
        <dbReference type="ARBA" id="ARBA00023163"/>
    </source>
</evidence>
<gene>
    <name evidence="6" type="ORF">CEJ86_31625</name>
</gene>
<reference evidence="6 7" key="1">
    <citation type="submission" date="2017-06" db="EMBL/GenBank/DDBJ databases">
        <title>Ensifer strains isolated from leguminous trees and herbs display diverse denitrification phenotypes with some acting as strong N2O sinks.</title>
        <authorList>
            <person name="Woliy K."/>
            <person name="Mania D."/>
            <person name="Bakken L.R."/>
            <person name="Frostegard A."/>
        </authorList>
    </citation>
    <scope>NUCLEOTIDE SEQUENCE [LARGE SCALE GENOMIC DNA]</scope>
    <source>
        <strain evidence="6 7">AC50a</strain>
    </source>
</reference>
<protein>
    <recommendedName>
        <fullName evidence="5">Transcriptional regulator LacI/GalR-like sensor domain-containing protein</fullName>
    </recommendedName>
</protein>
<dbReference type="EMBL" id="NJGD01000032">
    <property type="protein sequence ID" value="PJR09237.1"/>
    <property type="molecule type" value="Genomic_DNA"/>
</dbReference>
<dbReference type="GO" id="GO:0000976">
    <property type="term" value="F:transcription cis-regulatory region binding"/>
    <property type="evidence" value="ECO:0007669"/>
    <property type="project" value="TreeGrafter"/>
</dbReference>
<comment type="caution">
    <text evidence="6">The sequence shown here is derived from an EMBL/GenBank/DDBJ whole genome shotgun (WGS) entry which is preliminary data.</text>
</comment>
<evidence type="ECO:0000256" key="2">
    <source>
        <dbReference type="ARBA" id="ARBA00023125"/>
    </source>
</evidence>
<dbReference type="AlphaFoldDB" id="A0A2J0YTC8"/>
<sequence>MSEARRKGLHIPDDMSVVGFDDIDVAAETDPSLTTVKNPAAEIGRLAADYLHRAMDGKPIPLETELPASLRIRSSTAAAPGTRSQD</sequence>
<feature type="region of interest" description="Disordered" evidence="4">
    <location>
        <begin position="66"/>
        <end position="86"/>
    </location>
</feature>
<proteinExistence type="predicted"/>